<comment type="caution">
    <text evidence="1">The sequence shown here is derived from an EMBL/GenBank/DDBJ whole genome shotgun (WGS) entry which is preliminary data.</text>
</comment>
<gene>
    <name evidence="1" type="ORF">QQF64_028140</name>
</gene>
<evidence type="ECO:0000313" key="1">
    <source>
        <dbReference type="EMBL" id="KAL1272278.1"/>
    </source>
</evidence>
<dbReference type="Proteomes" id="UP001558613">
    <property type="component" value="Unassembled WGS sequence"/>
</dbReference>
<reference evidence="1 2" key="1">
    <citation type="submission" date="2023-09" db="EMBL/GenBank/DDBJ databases">
        <authorList>
            <person name="Wang M."/>
        </authorList>
    </citation>
    <scope>NUCLEOTIDE SEQUENCE [LARGE SCALE GENOMIC DNA]</scope>
    <source>
        <strain evidence="1">GT-2023</strain>
        <tissue evidence="1">Liver</tissue>
    </source>
</reference>
<keyword evidence="2" id="KW-1185">Reference proteome</keyword>
<name>A0ABR3N5V6_9TELE</name>
<evidence type="ECO:0000313" key="2">
    <source>
        <dbReference type="Proteomes" id="UP001558613"/>
    </source>
</evidence>
<organism evidence="1 2">
    <name type="scientific">Cirrhinus molitorella</name>
    <name type="common">mud carp</name>
    <dbReference type="NCBI Taxonomy" id="172907"/>
    <lineage>
        <taxon>Eukaryota</taxon>
        <taxon>Metazoa</taxon>
        <taxon>Chordata</taxon>
        <taxon>Craniata</taxon>
        <taxon>Vertebrata</taxon>
        <taxon>Euteleostomi</taxon>
        <taxon>Actinopterygii</taxon>
        <taxon>Neopterygii</taxon>
        <taxon>Teleostei</taxon>
        <taxon>Ostariophysi</taxon>
        <taxon>Cypriniformes</taxon>
        <taxon>Cyprinidae</taxon>
        <taxon>Labeoninae</taxon>
        <taxon>Labeonini</taxon>
        <taxon>Cirrhinus</taxon>
    </lineage>
</organism>
<accession>A0ABR3N5V6</accession>
<proteinExistence type="predicted"/>
<sequence>MWVCVFLRPHFTPINTFQVQEEVLPPTPRADHQSKSIKVAVSQLTTLCRKRIRVSAGGYSQLWARGKATHLVRQVLREKLTLALLSVQLHESGTQRRQTRTFAHTHTHTCDFTAYEKLGAFAVRTRRDRG</sequence>
<protein>
    <submittedName>
        <fullName evidence="1">Uncharacterized protein</fullName>
    </submittedName>
</protein>
<dbReference type="EMBL" id="JAYMGO010000006">
    <property type="protein sequence ID" value="KAL1272278.1"/>
    <property type="molecule type" value="Genomic_DNA"/>
</dbReference>